<dbReference type="AlphaFoldDB" id="A0A7J7L6G4"/>
<evidence type="ECO:0000313" key="2">
    <source>
        <dbReference type="Proteomes" id="UP000541444"/>
    </source>
</evidence>
<reference evidence="1 2" key="1">
    <citation type="journal article" date="2020" name="IScience">
        <title>Genome Sequencing of the Endangered Kingdonia uniflora (Circaeasteraceae, Ranunculales) Reveals Potential Mechanisms of Evolutionary Specialization.</title>
        <authorList>
            <person name="Sun Y."/>
            <person name="Deng T."/>
            <person name="Zhang A."/>
            <person name="Moore M.J."/>
            <person name="Landis J.B."/>
            <person name="Lin N."/>
            <person name="Zhang H."/>
            <person name="Zhang X."/>
            <person name="Huang J."/>
            <person name="Zhang X."/>
            <person name="Sun H."/>
            <person name="Wang H."/>
        </authorList>
    </citation>
    <scope>NUCLEOTIDE SEQUENCE [LARGE SCALE GENOMIC DNA]</scope>
    <source>
        <strain evidence="1">TB1705</strain>
        <tissue evidence="1">Leaf</tissue>
    </source>
</reference>
<name>A0A7J7L6G4_9MAGN</name>
<organism evidence="1 2">
    <name type="scientific">Kingdonia uniflora</name>
    <dbReference type="NCBI Taxonomy" id="39325"/>
    <lineage>
        <taxon>Eukaryota</taxon>
        <taxon>Viridiplantae</taxon>
        <taxon>Streptophyta</taxon>
        <taxon>Embryophyta</taxon>
        <taxon>Tracheophyta</taxon>
        <taxon>Spermatophyta</taxon>
        <taxon>Magnoliopsida</taxon>
        <taxon>Ranunculales</taxon>
        <taxon>Circaeasteraceae</taxon>
        <taxon>Kingdonia</taxon>
    </lineage>
</organism>
<sequence length="87" mass="10016">MDGHSKKTIAKAWIHVLEDKIKSNNQQLDVFRDSIYDAFHDFCEQDGGWVERTVSSLKNYWSDMNRACKVYGTCLKNVMQGPISGMQ</sequence>
<gene>
    <name evidence="1" type="ORF">GIB67_011010</name>
</gene>
<proteinExistence type="predicted"/>
<dbReference type="EMBL" id="JACGCM010002611">
    <property type="protein sequence ID" value="KAF6138170.1"/>
    <property type="molecule type" value="Genomic_DNA"/>
</dbReference>
<dbReference type="OrthoDB" id="7763131at2759"/>
<dbReference type="Proteomes" id="UP000541444">
    <property type="component" value="Unassembled WGS sequence"/>
</dbReference>
<accession>A0A7J7L6G4</accession>
<evidence type="ECO:0000313" key="1">
    <source>
        <dbReference type="EMBL" id="KAF6138170.1"/>
    </source>
</evidence>
<comment type="caution">
    <text evidence="1">The sequence shown here is derived from an EMBL/GenBank/DDBJ whole genome shotgun (WGS) entry which is preliminary data.</text>
</comment>
<protein>
    <submittedName>
        <fullName evidence="1">Uncharacterized protein</fullName>
    </submittedName>
</protein>
<keyword evidence="2" id="KW-1185">Reference proteome</keyword>